<evidence type="ECO:0000259" key="2">
    <source>
        <dbReference type="PROSITE" id="PS51186"/>
    </source>
</evidence>
<protein>
    <submittedName>
        <fullName evidence="3">GNAT family N-acetyltransferase</fullName>
    </submittedName>
</protein>
<organism evidence="3 4">
    <name type="scientific">Paraphotobacterium marinum</name>
    <dbReference type="NCBI Taxonomy" id="1755811"/>
    <lineage>
        <taxon>Bacteria</taxon>
        <taxon>Pseudomonadati</taxon>
        <taxon>Pseudomonadota</taxon>
        <taxon>Gammaproteobacteria</taxon>
        <taxon>Vibrionales</taxon>
        <taxon>Vibrionaceae</taxon>
        <taxon>Paraphotobacterium</taxon>
    </lineage>
</organism>
<dbReference type="PROSITE" id="PS51186">
    <property type="entry name" value="GNAT"/>
    <property type="match status" value="1"/>
</dbReference>
<evidence type="ECO:0000313" key="4">
    <source>
        <dbReference type="Proteomes" id="UP000242175"/>
    </source>
</evidence>
<keyword evidence="4" id="KW-1185">Reference proteome</keyword>
<dbReference type="Gene3D" id="3.40.630.30">
    <property type="match status" value="1"/>
</dbReference>
<gene>
    <name evidence="3" type="ORF">CF386_09935</name>
</gene>
<proteinExistence type="predicted"/>
<dbReference type="KEGG" id="pmai:CF386_09935"/>
<dbReference type="PANTHER" id="PTHR43792">
    <property type="entry name" value="GNAT FAMILY, PUTATIVE (AFU_ORTHOLOGUE AFUA_3G00765)-RELATED-RELATED"/>
    <property type="match status" value="1"/>
</dbReference>
<name>A0A220VGS2_9GAMM</name>
<accession>A0A220VGS2</accession>
<dbReference type="GO" id="GO:0016747">
    <property type="term" value="F:acyltransferase activity, transferring groups other than amino-acyl groups"/>
    <property type="evidence" value="ECO:0007669"/>
    <property type="project" value="InterPro"/>
</dbReference>
<feature type="compositionally biased region" description="Polar residues" evidence="1">
    <location>
        <begin position="11"/>
        <end position="22"/>
    </location>
</feature>
<sequence length="184" mass="21579">MTSEKLKVNNFKPQPQSETPSKSLCSSRLKYRILTKDDFKYLYSLSSDPDVMKFFPHGTLSEKRTQERHEFYLDCYHKHNLPIFLMFCSKTNEFIGRCGFGLLEEQVEVGYVLHKKFWRQGFASESLQFCLQWAKKNLTTKNIIALAPSDHIGSISVMESCNMQFIEEKIAYGKNCKFYQIRNL</sequence>
<keyword evidence="3" id="KW-0808">Transferase</keyword>
<reference evidence="3 4" key="1">
    <citation type="journal article" date="2016" name="Int. J. Syst. Evol. Microbiol.">
        <title>Paraphotobacterium marinum gen. nov., sp. nov., a member of the family Vibrionaceae, isolated from surface seawater.</title>
        <authorList>
            <person name="Huang Z."/>
            <person name="Dong C."/>
            <person name="Shao Z."/>
        </authorList>
    </citation>
    <scope>NUCLEOTIDE SEQUENCE [LARGE SCALE GENOMIC DNA]</scope>
    <source>
        <strain evidence="3 4">NSCS20N07D</strain>
    </source>
</reference>
<dbReference type="Proteomes" id="UP000242175">
    <property type="component" value="Chromosome small"/>
</dbReference>
<dbReference type="PANTHER" id="PTHR43792:SF16">
    <property type="entry name" value="N-ACETYLTRANSFERASE DOMAIN-CONTAINING PROTEIN"/>
    <property type="match status" value="1"/>
</dbReference>
<dbReference type="InterPro" id="IPR000182">
    <property type="entry name" value="GNAT_dom"/>
</dbReference>
<feature type="region of interest" description="Disordered" evidence="1">
    <location>
        <begin position="1"/>
        <end position="22"/>
    </location>
</feature>
<dbReference type="Pfam" id="PF13302">
    <property type="entry name" value="Acetyltransf_3"/>
    <property type="match status" value="1"/>
</dbReference>
<dbReference type="InterPro" id="IPR051531">
    <property type="entry name" value="N-acetyltransferase"/>
</dbReference>
<dbReference type="EMBL" id="CP022356">
    <property type="protein sequence ID" value="ASK79372.1"/>
    <property type="molecule type" value="Genomic_DNA"/>
</dbReference>
<feature type="domain" description="N-acetyltransferase" evidence="2">
    <location>
        <begin position="29"/>
        <end position="184"/>
    </location>
</feature>
<evidence type="ECO:0000313" key="3">
    <source>
        <dbReference type="EMBL" id="ASK79372.1"/>
    </source>
</evidence>
<dbReference type="OrthoDB" id="9801656at2"/>
<dbReference type="SUPFAM" id="SSF55729">
    <property type="entry name" value="Acyl-CoA N-acyltransferases (Nat)"/>
    <property type="match status" value="1"/>
</dbReference>
<evidence type="ECO:0000256" key="1">
    <source>
        <dbReference type="SAM" id="MobiDB-lite"/>
    </source>
</evidence>
<dbReference type="InterPro" id="IPR016181">
    <property type="entry name" value="Acyl_CoA_acyltransferase"/>
</dbReference>
<dbReference type="RefSeq" id="WP_089074280.1">
    <property type="nucleotide sequence ID" value="NZ_CBCSAM010000004.1"/>
</dbReference>
<dbReference type="AlphaFoldDB" id="A0A220VGS2"/>